<dbReference type="EMBL" id="KE504123">
    <property type="protein sequence ID" value="EPT05730.1"/>
    <property type="molecule type" value="Genomic_DNA"/>
</dbReference>
<feature type="non-terminal residue" evidence="2">
    <location>
        <position position="64"/>
    </location>
</feature>
<dbReference type="InParanoid" id="S8G6C4"/>
<sequence>DGNIDIVAEATAFRVHRSVLSTHSELFRNMLSIPQPQPLCFGTCPIIEVTNSTDDMRHLLLALY</sequence>
<evidence type="ECO:0000259" key="1">
    <source>
        <dbReference type="PROSITE" id="PS50097"/>
    </source>
</evidence>
<dbReference type="CDD" id="cd18186">
    <property type="entry name" value="BTB_POZ_ZBTB_KLHL-like"/>
    <property type="match status" value="1"/>
</dbReference>
<feature type="domain" description="BTB" evidence="1">
    <location>
        <begin position="2"/>
        <end position="64"/>
    </location>
</feature>
<reference evidence="2 3" key="1">
    <citation type="journal article" date="2012" name="Science">
        <title>The Paleozoic origin of enzymatic lignin decomposition reconstructed from 31 fungal genomes.</title>
        <authorList>
            <person name="Floudas D."/>
            <person name="Binder M."/>
            <person name="Riley R."/>
            <person name="Barry K."/>
            <person name="Blanchette R.A."/>
            <person name="Henrissat B."/>
            <person name="Martinez A.T."/>
            <person name="Otillar R."/>
            <person name="Spatafora J.W."/>
            <person name="Yadav J.S."/>
            <person name="Aerts A."/>
            <person name="Benoit I."/>
            <person name="Boyd A."/>
            <person name="Carlson A."/>
            <person name="Copeland A."/>
            <person name="Coutinho P.M."/>
            <person name="de Vries R.P."/>
            <person name="Ferreira P."/>
            <person name="Findley K."/>
            <person name="Foster B."/>
            <person name="Gaskell J."/>
            <person name="Glotzer D."/>
            <person name="Gorecki P."/>
            <person name="Heitman J."/>
            <person name="Hesse C."/>
            <person name="Hori C."/>
            <person name="Igarashi K."/>
            <person name="Jurgens J.A."/>
            <person name="Kallen N."/>
            <person name="Kersten P."/>
            <person name="Kohler A."/>
            <person name="Kuees U."/>
            <person name="Kumar T.K.A."/>
            <person name="Kuo A."/>
            <person name="LaButti K."/>
            <person name="Larrondo L.F."/>
            <person name="Lindquist E."/>
            <person name="Ling A."/>
            <person name="Lombard V."/>
            <person name="Lucas S."/>
            <person name="Lundell T."/>
            <person name="Martin R."/>
            <person name="McLaughlin D.J."/>
            <person name="Morgenstern I."/>
            <person name="Morin E."/>
            <person name="Murat C."/>
            <person name="Nagy L.G."/>
            <person name="Nolan M."/>
            <person name="Ohm R.A."/>
            <person name="Patyshakuliyeva A."/>
            <person name="Rokas A."/>
            <person name="Ruiz-Duenas F.J."/>
            <person name="Sabat G."/>
            <person name="Salamov A."/>
            <person name="Samejima M."/>
            <person name="Schmutz J."/>
            <person name="Slot J.C."/>
            <person name="St John F."/>
            <person name="Stenlid J."/>
            <person name="Sun H."/>
            <person name="Sun S."/>
            <person name="Syed K."/>
            <person name="Tsang A."/>
            <person name="Wiebenga A."/>
            <person name="Young D."/>
            <person name="Pisabarro A."/>
            <person name="Eastwood D.C."/>
            <person name="Martin F."/>
            <person name="Cullen D."/>
            <person name="Grigoriev I.V."/>
            <person name="Hibbett D.S."/>
        </authorList>
    </citation>
    <scope>NUCLEOTIDE SEQUENCE</scope>
    <source>
        <strain evidence="3">FP-58527</strain>
    </source>
</reference>
<dbReference type="Pfam" id="PF00651">
    <property type="entry name" value="BTB"/>
    <property type="match status" value="1"/>
</dbReference>
<name>S8G6C4_FOMSC</name>
<dbReference type="Gene3D" id="3.30.710.10">
    <property type="entry name" value="Potassium Channel Kv1.1, Chain A"/>
    <property type="match status" value="1"/>
</dbReference>
<dbReference type="InterPro" id="IPR000210">
    <property type="entry name" value="BTB/POZ_dom"/>
</dbReference>
<keyword evidence="3" id="KW-1185">Reference proteome</keyword>
<dbReference type="InterPro" id="IPR011333">
    <property type="entry name" value="SKP1/BTB/POZ_sf"/>
</dbReference>
<dbReference type="SUPFAM" id="SSF54695">
    <property type="entry name" value="POZ domain"/>
    <property type="match status" value="1"/>
</dbReference>
<evidence type="ECO:0000313" key="2">
    <source>
        <dbReference type="EMBL" id="EPT05730.1"/>
    </source>
</evidence>
<dbReference type="PROSITE" id="PS50097">
    <property type="entry name" value="BTB"/>
    <property type="match status" value="1"/>
</dbReference>
<dbReference type="STRING" id="743788.S8G6C4"/>
<dbReference type="OrthoDB" id="2802798at2759"/>
<accession>S8G6C4</accession>
<gene>
    <name evidence="2" type="ORF">FOMPIDRAFT_1084668</name>
</gene>
<dbReference type="Proteomes" id="UP000015241">
    <property type="component" value="Unassembled WGS sequence"/>
</dbReference>
<protein>
    <recommendedName>
        <fullName evidence="1">BTB domain-containing protein</fullName>
    </recommendedName>
</protein>
<evidence type="ECO:0000313" key="3">
    <source>
        <dbReference type="Proteomes" id="UP000015241"/>
    </source>
</evidence>
<proteinExistence type="predicted"/>
<feature type="non-terminal residue" evidence="2">
    <location>
        <position position="1"/>
    </location>
</feature>
<organism evidence="2 3">
    <name type="scientific">Fomitopsis schrenkii</name>
    <name type="common">Brown rot fungus</name>
    <dbReference type="NCBI Taxonomy" id="2126942"/>
    <lineage>
        <taxon>Eukaryota</taxon>
        <taxon>Fungi</taxon>
        <taxon>Dikarya</taxon>
        <taxon>Basidiomycota</taxon>
        <taxon>Agaricomycotina</taxon>
        <taxon>Agaricomycetes</taxon>
        <taxon>Polyporales</taxon>
        <taxon>Fomitopsis</taxon>
    </lineage>
</organism>
<dbReference type="AlphaFoldDB" id="S8G6C4"/>
<dbReference type="HOGENOM" id="CLU_2873796_0_0_1"/>